<comment type="caution">
    <text evidence="4">The sequence shown here is derived from an EMBL/GenBank/DDBJ whole genome shotgun (WGS) entry which is preliminary data.</text>
</comment>
<proteinExistence type="inferred from homology"/>
<sequence length="291" mass="30336">MTVRPVRAVSSADVAVRSVSTIDIQIPTRTGGTLAGSLDLPGDVAHLPPEEFRAARVPVAVLVHCFTCTRKAPATFRIAKALARAGFAALRFDLTGLGDSTGDFADTTFSSDLDDLRDAAAWATQQLSAPQLLVGHSLGGAAVLAAAGDLPSLRAVATVGAPYRPADAAATLGDALPGLLAAPDDTPQTVALSGRDLAFRRSFLTDLAAQSDPAVLAERIGGLRVPLLVLHSPVDQTVPVAEAARLFAAAPWPKSFISLPEADHLLTWRGSAQHAGETIAWWARQYITALD</sequence>
<dbReference type="STRING" id="863239.GCA_000213935_02823"/>
<dbReference type="EMBL" id="DQID01000048">
    <property type="protein sequence ID" value="HCT13559.1"/>
    <property type="molecule type" value="Genomic_DNA"/>
</dbReference>
<keyword evidence="1 4" id="KW-0378">Hydrolase</keyword>
<evidence type="ECO:0000256" key="2">
    <source>
        <dbReference type="ARBA" id="ARBA00038115"/>
    </source>
</evidence>
<dbReference type="InterPro" id="IPR029058">
    <property type="entry name" value="AB_hydrolase_fold"/>
</dbReference>
<protein>
    <submittedName>
        <fullName evidence="4">Alpha/beta hydrolase</fullName>
    </submittedName>
</protein>
<evidence type="ECO:0000256" key="1">
    <source>
        <dbReference type="ARBA" id="ARBA00022801"/>
    </source>
</evidence>
<dbReference type="Pfam" id="PF12697">
    <property type="entry name" value="Abhydrolase_6"/>
    <property type="match status" value="1"/>
</dbReference>
<dbReference type="GO" id="GO:0052689">
    <property type="term" value="F:carboxylic ester hydrolase activity"/>
    <property type="evidence" value="ECO:0007669"/>
    <property type="project" value="UniProtKB-ARBA"/>
</dbReference>
<dbReference type="PANTHER" id="PTHR22946:SF9">
    <property type="entry name" value="POLYKETIDE TRANSFERASE AF380"/>
    <property type="match status" value="1"/>
</dbReference>
<dbReference type="InterPro" id="IPR000073">
    <property type="entry name" value="AB_hydrolase_1"/>
</dbReference>
<dbReference type="AlphaFoldDB" id="A0A3D4SWA5"/>
<evidence type="ECO:0000313" key="5">
    <source>
        <dbReference type="Proteomes" id="UP000261739"/>
    </source>
</evidence>
<dbReference type="InterPro" id="IPR050261">
    <property type="entry name" value="FrsA_esterase"/>
</dbReference>
<dbReference type="Gene3D" id="3.40.50.1820">
    <property type="entry name" value="alpha/beta hydrolase"/>
    <property type="match status" value="1"/>
</dbReference>
<evidence type="ECO:0000313" key="4">
    <source>
        <dbReference type="EMBL" id="HCT13559.1"/>
    </source>
</evidence>
<dbReference type="Proteomes" id="UP000261739">
    <property type="component" value="Unassembled WGS sequence"/>
</dbReference>
<evidence type="ECO:0000259" key="3">
    <source>
        <dbReference type="Pfam" id="PF12697"/>
    </source>
</evidence>
<feature type="domain" description="AB hydrolase-1" evidence="3">
    <location>
        <begin position="61"/>
        <end position="268"/>
    </location>
</feature>
<comment type="similarity">
    <text evidence="2">Belongs to the AB hydrolase superfamily. FUS2 hydrolase family.</text>
</comment>
<dbReference type="PANTHER" id="PTHR22946">
    <property type="entry name" value="DIENELACTONE HYDROLASE DOMAIN-CONTAINING PROTEIN-RELATED"/>
    <property type="match status" value="1"/>
</dbReference>
<gene>
    <name evidence="4" type="ORF">DIW82_01845</name>
</gene>
<organism evidence="4 5">
    <name type="scientific">Corynebacterium nuruki</name>
    <dbReference type="NCBI Taxonomy" id="1032851"/>
    <lineage>
        <taxon>Bacteria</taxon>
        <taxon>Bacillati</taxon>
        <taxon>Actinomycetota</taxon>
        <taxon>Actinomycetes</taxon>
        <taxon>Mycobacteriales</taxon>
        <taxon>Corynebacteriaceae</taxon>
        <taxon>Corynebacterium</taxon>
    </lineage>
</organism>
<name>A0A3D4SWA5_9CORY</name>
<accession>A0A3D4SWA5</accession>
<reference evidence="4 5" key="1">
    <citation type="journal article" date="2018" name="Nat. Biotechnol.">
        <title>A standardized bacterial taxonomy based on genome phylogeny substantially revises the tree of life.</title>
        <authorList>
            <person name="Parks D.H."/>
            <person name="Chuvochina M."/>
            <person name="Waite D.W."/>
            <person name="Rinke C."/>
            <person name="Skarshewski A."/>
            <person name="Chaumeil P.A."/>
            <person name="Hugenholtz P."/>
        </authorList>
    </citation>
    <scope>NUCLEOTIDE SEQUENCE [LARGE SCALE GENOMIC DNA]</scope>
    <source>
        <strain evidence="4">UBA11247</strain>
    </source>
</reference>
<dbReference type="SUPFAM" id="SSF53474">
    <property type="entry name" value="alpha/beta-Hydrolases"/>
    <property type="match status" value="1"/>
</dbReference>